<keyword evidence="1" id="KW-0863">Zinc-finger</keyword>
<dbReference type="PROSITE" id="PS50158">
    <property type="entry name" value="ZF_CCHC"/>
    <property type="match status" value="1"/>
</dbReference>
<organism evidence="3 4">
    <name type="scientific">Linum trigynum</name>
    <dbReference type="NCBI Taxonomy" id="586398"/>
    <lineage>
        <taxon>Eukaryota</taxon>
        <taxon>Viridiplantae</taxon>
        <taxon>Streptophyta</taxon>
        <taxon>Embryophyta</taxon>
        <taxon>Tracheophyta</taxon>
        <taxon>Spermatophyta</taxon>
        <taxon>Magnoliopsida</taxon>
        <taxon>eudicotyledons</taxon>
        <taxon>Gunneridae</taxon>
        <taxon>Pentapetalae</taxon>
        <taxon>rosids</taxon>
        <taxon>fabids</taxon>
        <taxon>Malpighiales</taxon>
        <taxon>Linaceae</taxon>
        <taxon>Linum</taxon>
    </lineage>
</organism>
<evidence type="ECO:0000256" key="1">
    <source>
        <dbReference type="PROSITE-ProRule" id="PRU00047"/>
    </source>
</evidence>
<proteinExistence type="predicted"/>
<evidence type="ECO:0000259" key="2">
    <source>
        <dbReference type="PROSITE" id="PS50158"/>
    </source>
</evidence>
<evidence type="ECO:0000313" key="3">
    <source>
        <dbReference type="EMBL" id="CAL1360340.1"/>
    </source>
</evidence>
<keyword evidence="1" id="KW-0479">Metal-binding</keyword>
<sequence>MAPWVEVTAEIAEKLSRIPLPLQFWNIPPPCCTRKMGTLLGLALGKSDPGAVHRVPITGEIYLQAKVWLDGRLPLPVSIPASHEKVDKGGFTAVIKYKRLSQSCYLCGILGHIGQQCHRREELAGTRTPYNRDLISKKSGPLVNERSLLSRKQYTWIRKESDATAQHGLSAGSSSTAVVADTRPLLLAGPRHAVGLDKVQVEGLPGASSDSLIRDRDITSEAAEIVAVTKKARLDPMDAVFENLDAVAVEETSPNWSHQAR</sequence>
<dbReference type="Proteomes" id="UP001497516">
    <property type="component" value="Chromosome 10"/>
</dbReference>
<name>A0AAV2CUW2_9ROSI</name>
<dbReference type="EMBL" id="OZ034814">
    <property type="protein sequence ID" value="CAL1360340.1"/>
    <property type="molecule type" value="Genomic_DNA"/>
</dbReference>
<dbReference type="GO" id="GO:0003676">
    <property type="term" value="F:nucleic acid binding"/>
    <property type="evidence" value="ECO:0007669"/>
    <property type="project" value="InterPro"/>
</dbReference>
<dbReference type="GO" id="GO:0008270">
    <property type="term" value="F:zinc ion binding"/>
    <property type="evidence" value="ECO:0007669"/>
    <property type="project" value="UniProtKB-KW"/>
</dbReference>
<protein>
    <recommendedName>
        <fullName evidence="2">CCHC-type domain-containing protein</fullName>
    </recommendedName>
</protein>
<keyword evidence="1" id="KW-0862">Zinc</keyword>
<reference evidence="3 4" key="1">
    <citation type="submission" date="2024-04" db="EMBL/GenBank/DDBJ databases">
        <authorList>
            <person name="Fracassetti M."/>
        </authorList>
    </citation>
    <scope>NUCLEOTIDE SEQUENCE [LARGE SCALE GENOMIC DNA]</scope>
</reference>
<evidence type="ECO:0000313" key="4">
    <source>
        <dbReference type="Proteomes" id="UP001497516"/>
    </source>
</evidence>
<feature type="domain" description="CCHC-type" evidence="2">
    <location>
        <begin position="104"/>
        <end position="117"/>
    </location>
</feature>
<dbReference type="AlphaFoldDB" id="A0AAV2CUW2"/>
<keyword evidence="4" id="KW-1185">Reference proteome</keyword>
<dbReference type="InterPro" id="IPR001878">
    <property type="entry name" value="Znf_CCHC"/>
</dbReference>
<gene>
    <name evidence="3" type="ORF">LTRI10_LOCUS7782</name>
</gene>
<accession>A0AAV2CUW2</accession>